<dbReference type="InterPro" id="IPR025257">
    <property type="entry name" value="MINDY-3/4_CD"/>
</dbReference>
<feature type="non-terminal residue" evidence="4">
    <location>
        <position position="131"/>
    </location>
</feature>
<keyword evidence="5" id="KW-1185">Reference proteome</keyword>
<dbReference type="PANTHER" id="PTHR12473">
    <property type="entry name" value="UBIQUITIN CARBOXYL-TERMINAL HYDROLASE MINDY-4-RELATED"/>
    <property type="match status" value="1"/>
</dbReference>
<protein>
    <recommendedName>
        <fullName evidence="2">Ubiquitin carboxyl-terminal hydrolase MINDY</fullName>
        <ecNumber evidence="2">3.4.19.12</ecNumber>
    </recommendedName>
</protein>
<proteinExistence type="inferred from homology"/>
<keyword evidence="2 4" id="KW-0378">Hydrolase</keyword>
<dbReference type="GO" id="GO:0006508">
    <property type="term" value="P:proteolysis"/>
    <property type="evidence" value="ECO:0007669"/>
    <property type="project" value="UniProtKB-KW"/>
</dbReference>
<comment type="caution">
    <text evidence="4">The sequence shown here is derived from an EMBL/GenBank/DDBJ whole genome shotgun (WGS) entry which is preliminary data.</text>
</comment>
<dbReference type="Pfam" id="PF13898">
    <property type="entry name" value="MINDY-3_4_CD"/>
    <property type="match status" value="1"/>
</dbReference>
<sequence>GTRAILMAVQANIVKHLLFIRNTELTHLERLCKIGRREQGEALAAALADSLWAAGEGRGATVCLLSAAAHFAPRAGYRADSFTERVQLFEFSEKAAAQAFIFDHIHCFRDEGGHGLILFLYSLLFSRTLER</sequence>
<dbReference type="InterPro" id="IPR039785">
    <property type="entry name" value="MINY3/4"/>
</dbReference>
<evidence type="ECO:0000313" key="4">
    <source>
        <dbReference type="EMBL" id="NXL93669.1"/>
    </source>
</evidence>
<keyword evidence="2" id="KW-0833">Ubl conjugation pathway</keyword>
<dbReference type="EMBL" id="VXAV01010039">
    <property type="protein sequence ID" value="NXL93669.1"/>
    <property type="molecule type" value="Genomic_DNA"/>
</dbReference>
<dbReference type="EC" id="3.4.19.12" evidence="2"/>
<evidence type="ECO:0000256" key="1">
    <source>
        <dbReference type="ARBA" id="ARBA00011074"/>
    </source>
</evidence>
<comment type="catalytic activity">
    <reaction evidence="2">
        <text>Thiol-dependent hydrolysis of ester, thioester, amide, peptide and isopeptide bonds formed by the C-terminal Gly of ubiquitin (a 76-residue protein attached to proteins as an intracellular targeting signal).</text>
        <dbReference type="EC" id="3.4.19.12"/>
    </reaction>
</comment>
<organism evidence="4 5">
    <name type="scientific">Alectura lathami</name>
    <name type="common">Australian brush turkey</name>
    <dbReference type="NCBI Taxonomy" id="81907"/>
    <lineage>
        <taxon>Eukaryota</taxon>
        <taxon>Metazoa</taxon>
        <taxon>Chordata</taxon>
        <taxon>Craniata</taxon>
        <taxon>Vertebrata</taxon>
        <taxon>Euteleostomi</taxon>
        <taxon>Archelosauria</taxon>
        <taxon>Archosauria</taxon>
        <taxon>Dinosauria</taxon>
        <taxon>Saurischia</taxon>
        <taxon>Theropoda</taxon>
        <taxon>Coelurosauria</taxon>
        <taxon>Aves</taxon>
        <taxon>Neognathae</taxon>
        <taxon>Galloanserae</taxon>
        <taxon>Galliformes</taxon>
        <taxon>Megapodiidae</taxon>
        <taxon>Alectura</taxon>
    </lineage>
</organism>
<evidence type="ECO:0000259" key="3">
    <source>
        <dbReference type="SMART" id="SM01174"/>
    </source>
</evidence>
<dbReference type="SMART" id="SM01174">
    <property type="entry name" value="DUF4205"/>
    <property type="match status" value="1"/>
</dbReference>
<comment type="similarity">
    <text evidence="1 2">Belongs to the MINDY deubiquitinase family. FAM188 subfamily.</text>
</comment>
<feature type="non-terminal residue" evidence="4">
    <location>
        <position position="1"/>
    </location>
</feature>
<dbReference type="GO" id="GO:0004843">
    <property type="term" value="F:cysteine-type deubiquitinase activity"/>
    <property type="evidence" value="ECO:0007669"/>
    <property type="project" value="UniProtKB-UniRule"/>
</dbReference>
<comment type="function">
    <text evidence="2">Hydrolase that can remove 'Lys-48'-linked conjugated ubiquitin from proteins.</text>
</comment>
<dbReference type="Proteomes" id="UP000562322">
    <property type="component" value="Unassembled WGS sequence"/>
</dbReference>
<gene>
    <name evidence="4" type="primary">Mindy4b_1</name>
    <name evidence="4" type="ORF">ALELAT_R15397</name>
</gene>
<keyword evidence="2" id="KW-0788">Thiol protease</keyword>
<accession>A0A7L0WR48</accession>
<dbReference type="OrthoDB" id="10263628at2759"/>
<keyword evidence="2" id="KW-0645">Protease</keyword>
<dbReference type="PANTHER" id="PTHR12473:SF18">
    <property type="entry name" value="INACTIVE UBIQUITIN CARBOXYL-TERMINAL HYDROLASE MINDY-4B"/>
    <property type="match status" value="1"/>
</dbReference>
<evidence type="ECO:0000256" key="2">
    <source>
        <dbReference type="RuleBase" id="RU367088"/>
    </source>
</evidence>
<reference evidence="4 5" key="1">
    <citation type="submission" date="2019-09" db="EMBL/GenBank/DDBJ databases">
        <title>Bird 10,000 Genomes (B10K) Project - Family phase.</title>
        <authorList>
            <person name="Zhang G."/>
        </authorList>
    </citation>
    <scope>NUCLEOTIDE SEQUENCE [LARGE SCALE GENOMIC DNA]</scope>
    <source>
        <strain evidence="4">B10K-DU-001-39</strain>
        <tissue evidence="4">Muscle</tissue>
    </source>
</reference>
<evidence type="ECO:0000313" key="5">
    <source>
        <dbReference type="Proteomes" id="UP000562322"/>
    </source>
</evidence>
<feature type="domain" description="Deubiquitinating enzyme MINDY-3/4 conserved" evidence="3">
    <location>
        <begin position="1"/>
        <end position="131"/>
    </location>
</feature>
<dbReference type="GO" id="GO:1990380">
    <property type="term" value="F:K48-linked deubiquitinase activity"/>
    <property type="evidence" value="ECO:0007669"/>
    <property type="project" value="UniProtKB-UniRule"/>
</dbReference>
<dbReference type="GO" id="GO:0071108">
    <property type="term" value="P:protein K48-linked deubiquitination"/>
    <property type="evidence" value="ECO:0007669"/>
    <property type="project" value="InterPro"/>
</dbReference>
<name>A0A7L0WR48_ALELA</name>
<dbReference type="AlphaFoldDB" id="A0A7L0WR48"/>